<evidence type="ECO:0000313" key="8">
    <source>
        <dbReference type="EMBL" id="CAB3410388.1"/>
    </source>
</evidence>
<feature type="transmembrane region" description="Helical" evidence="6">
    <location>
        <begin position="119"/>
        <end position="141"/>
    </location>
</feature>
<dbReference type="AlphaFoldDB" id="A0A8S1FEF2"/>
<feature type="domain" description="Phosphatidic acid phosphatase type 2/haloperoxidase" evidence="7">
    <location>
        <begin position="1"/>
        <end position="137"/>
    </location>
</feature>
<evidence type="ECO:0000256" key="5">
    <source>
        <dbReference type="ARBA" id="ARBA00023136"/>
    </source>
</evidence>
<dbReference type="GO" id="GO:0046839">
    <property type="term" value="P:phospholipid dephosphorylation"/>
    <property type="evidence" value="ECO:0007669"/>
    <property type="project" value="TreeGrafter"/>
</dbReference>
<gene>
    <name evidence="8" type="ORF">CBOVIS_LOCUS11919</name>
</gene>
<dbReference type="SUPFAM" id="SSF48317">
    <property type="entry name" value="Acid phosphatase/Vanadium-dependent haloperoxidase"/>
    <property type="match status" value="1"/>
</dbReference>
<dbReference type="InterPro" id="IPR036938">
    <property type="entry name" value="PAP2/HPO_sf"/>
</dbReference>
<dbReference type="PANTHER" id="PTHR10165">
    <property type="entry name" value="LIPID PHOSPHATE PHOSPHATASE"/>
    <property type="match status" value="1"/>
</dbReference>
<comment type="subcellular location">
    <subcellularLocation>
        <location evidence="1">Membrane</location>
        <topology evidence="1">Multi-pass membrane protein</topology>
    </subcellularLocation>
</comment>
<dbReference type="GO" id="GO:0008195">
    <property type="term" value="F:phosphatidate phosphatase activity"/>
    <property type="evidence" value="ECO:0007669"/>
    <property type="project" value="TreeGrafter"/>
</dbReference>
<reference evidence="8 9" key="1">
    <citation type="submission" date="2020-04" db="EMBL/GenBank/DDBJ databases">
        <authorList>
            <person name="Laetsch R D."/>
            <person name="Stevens L."/>
            <person name="Kumar S."/>
            <person name="Blaxter L. M."/>
        </authorList>
    </citation>
    <scope>NUCLEOTIDE SEQUENCE [LARGE SCALE GENOMIC DNA]</scope>
</reference>
<dbReference type="EMBL" id="CADEPM010000010">
    <property type="protein sequence ID" value="CAB3410388.1"/>
    <property type="molecule type" value="Genomic_DNA"/>
</dbReference>
<feature type="transmembrane region" description="Helical" evidence="6">
    <location>
        <begin position="94"/>
        <end position="113"/>
    </location>
</feature>
<evidence type="ECO:0000256" key="4">
    <source>
        <dbReference type="ARBA" id="ARBA00022989"/>
    </source>
</evidence>
<evidence type="ECO:0000313" key="9">
    <source>
        <dbReference type="Proteomes" id="UP000494206"/>
    </source>
</evidence>
<sequence length="171" mass="18715">MASVLAVTVSLNVFKRTSSRLRPNFIDVCKPASLDQLCPLGSNAFVEDFVCTGESDAGLHFSFPSGHAAHSIFFATFIISLIHVRSKLPILAKIYLQFAIFVFTVFVCLSRVRDYRHRYVDVAGGGLLGFTIGMGLVELVIKGLDAPKYIIVDNASLQPIKSQAPSYSSIR</sequence>
<comment type="similarity">
    <text evidence="2">Belongs to the PA-phosphatase related phosphoesterase family.</text>
</comment>
<keyword evidence="3 6" id="KW-0812">Transmembrane</keyword>
<keyword evidence="5 6" id="KW-0472">Membrane</keyword>
<dbReference type="SMART" id="SM00014">
    <property type="entry name" value="acidPPc"/>
    <property type="match status" value="1"/>
</dbReference>
<dbReference type="GO" id="GO:0005886">
    <property type="term" value="C:plasma membrane"/>
    <property type="evidence" value="ECO:0007669"/>
    <property type="project" value="TreeGrafter"/>
</dbReference>
<protein>
    <recommendedName>
        <fullName evidence="7">Phosphatidic acid phosphatase type 2/haloperoxidase domain-containing protein</fullName>
    </recommendedName>
</protein>
<dbReference type="Pfam" id="PF01569">
    <property type="entry name" value="PAP2"/>
    <property type="match status" value="1"/>
</dbReference>
<evidence type="ECO:0000256" key="1">
    <source>
        <dbReference type="ARBA" id="ARBA00004141"/>
    </source>
</evidence>
<evidence type="ECO:0000256" key="6">
    <source>
        <dbReference type="SAM" id="Phobius"/>
    </source>
</evidence>
<dbReference type="OrthoDB" id="8907274at2759"/>
<dbReference type="Proteomes" id="UP000494206">
    <property type="component" value="Unassembled WGS sequence"/>
</dbReference>
<dbReference type="InterPro" id="IPR043216">
    <property type="entry name" value="PAP-like"/>
</dbReference>
<keyword evidence="9" id="KW-1185">Reference proteome</keyword>
<dbReference type="InterPro" id="IPR000326">
    <property type="entry name" value="PAP2/HPO"/>
</dbReference>
<proteinExistence type="inferred from homology"/>
<name>A0A8S1FEF2_9PELO</name>
<evidence type="ECO:0000256" key="3">
    <source>
        <dbReference type="ARBA" id="ARBA00022692"/>
    </source>
</evidence>
<dbReference type="GO" id="GO:0006644">
    <property type="term" value="P:phospholipid metabolic process"/>
    <property type="evidence" value="ECO:0007669"/>
    <property type="project" value="InterPro"/>
</dbReference>
<keyword evidence="4 6" id="KW-1133">Transmembrane helix</keyword>
<comment type="caution">
    <text evidence="8">The sequence shown here is derived from an EMBL/GenBank/DDBJ whole genome shotgun (WGS) entry which is preliminary data.</text>
</comment>
<dbReference type="Gene3D" id="1.20.144.10">
    <property type="entry name" value="Phosphatidic acid phosphatase type 2/haloperoxidase"/>
    <property type="match status" value="1"/>
</dbReference>
<evidence type="ECO:0000256" key="2">
    <source>
        <dbReference type="ARBA" id="ARBA00008816"/>
    </source>
</evidence>
<dbReference type="GO" id="GO:0007165">
    <property type="term" value="P:signal transduction"/>
    <property type="evidence" value="ECO:0007669"/>
    <property type="project" value="TreeGrafter"/>
</dbReference>
<evidence type="ECO:0000259" key="7">
    <source>
        <dbReference type="SMART" id="SM00014"/>
    </source>
</evidence>
<dbReference type="PANTHER" id="PTHR10165:SF201">
    <property type="entry name" value="PHOSPHATIDIC ACID PHOSPHATASE TYPE 2_HALOPEROXIDASE DOMAIN-CONTAINING PROTEIN"/>
    <property type="match status" value="1"/>
</dbReference>
<organism evidence="8 9">
    <name type="scientific">Caenorhabditis bovis</name>
    <dbReference type="NCBI Taxonomy" id="2654633"/>
    <lineage>
        <taxon>Eukaryota</taxon>
        <taxon>Metazoa</taxon>
        <taxon>Ecdysozoa</taxon>
        <taxon>Nematoda</taxon>
        <taxon>Chromadorea</taxon>
        <taxon>Rhabditida</taxon>
        <taxon>Rhabditina</taxon>
        <taxon>Rhabditomorpha</taxon>
        <taxon>Rhabditoidea</taxon>
        <taxon>Rhabditidae</taxon>
        <taxon>Peloderinae</taxon>
        <taxon>Caenorhabditis</taxon>
    </lineage>
</organism>
<accession>A0A8S1FEF2</accession>